<name>A0A0U5K057_LIMRT</name>
<evidence type="ECO:0000313" key="1">
    <source>
        <dbReference type="EMBL" id="CUR43545.1"/>
    </source>
</evidence>
<protein>
    <submittedName>
        <fullName evidence="1">Uncharacterized protein</fullName>
    </submittedName>
</protein>
<sequence length="266" mass="31840">MSNTNRDNRNRLSYKDVMRHRLTKEQLGKIERLRQTMAVDYQGLNDAKRASRDWDMMLRLRKNRDVPIDLYDFVGDDRSKDDKLSIKLWQVSAKKIGLNPNELRYLAKYKAPEQEIKDWLEKHRTDNKDGKPRRYQHSRTVVKYLNKAERKMWRKAEGWSWSFEYGVAWNKKGQPVKPSTQKGRLKVLGKGLHWWIMVEWLSRTHPKIAADVIHGKYQVHHRKPWLLDTAEGNSLINLAFIKSKPDHSYISSTQRKIRKYYKTHKK</sequence>
<dbReference type="EMBL" id="LN887781">
    <property type="protein sequence ID" value="CUR43545.1"/>
    <property type="molecule type" value="Genomic_DNA"/>
</dbReference>
<organism evidence="1">
    <name type="scientific">Limosilactobacillus reuteri</name>
    <name type="common">Lactobacillus reuteri</name>
    <dbReference type="NCBI Taxonomy" id="1598"/>
    <lineage>
        <taxon>Bacteria</taxon>
        <taxon>Bacillati</taxon>
        <taxon>Bacillota</taxon>
        <taxon>Bacilli</taxon>
        <taxon>Lactobacillales</taxon>
        <taxon>Lactobacillaceae</taxon>
        <taxon>Limosilactobacillus</taxon>
    </lineage>
</organism>
<reference evidence="1" key="1">
    <citation type="submission" date="2015-10" db="EMBL/GenBank/DDBJ databases">
        <authorList>
            <person name="Gilbert D.G."/>
        </authorList>
    </citation>
    <scope>NUCLEOTIDE SEQUENCE</scope>
    <source>
        <strain evidence="1">Lp167-67</strain>
    </source>
</reference>
<accession>A0A0U5K057</accession>
<dbReference type="AlphaFoldDB" id="A0A0U5K057"/>
<proteinExistence type="predicted"/>
<gene>
    <name evidence="1" type="ORF">LRLP16767_LRLP167_01344</name>
</gene>